<feature type="transmembrane region" description="Helical" evidence="1">
    <location>
        <begin position="46"/>
        <end position="67"/>
    </location>
</feature>
<organism evidence="2 3">
    <name type="scientific">Chlamydomonas eustigma</name>
    <dbReference type="NCBI Taxonomy" id="1157962"/>
    <lineage>
        <taxon>Eukaryota</taxon>
        <taxon>Viridiplantae</taxon>
        <taxon>Chlorophyta</taxon>
        <taxon>core chlorophytes</taxon>
        <taxon>Chlorophyceae</taxon>
        <taxon>CS clade</taxon>
        <taxon>Chlamydomonadales</taxon>
        <taxon>Chlamydomonadaceae</taxon>
        <taxon>Chlamydomonas</taxon>
    </lineage>
</organism>
<reference evidence="2 3" key="1">
    <citation type="submission" date="2017-08" db="EMBL/GenBank/DDBJ databases">
        <title>Acidophilic green algal genome provides insights into adaptation to an acidic environment.</title>
        <authorList>
            <person name="Hirooka S."/>
            <person name="Hirose Y."/>
            <person name="Kanesaki Y."/>
            <person name="Higuchi S."/>
            <person name="Fujiwara T."/>
            <person name="Onuma R."/>
            <person name="Era A."/>
            <person name="Ohbayashi R."/>
            <person name="Uzuka A."/>
            <person name="Nozaki H."/>
            <person name="Yoshikawa H."/>
            <person name="Miyagishima S.Y."/>
        </authorList>
    </citation>
    <scope>NUCLEOTIDE SEQUENCE [LARGE SCALE GENOMIC DNA]</scope>
    <source>
        <strain evidence="2 3">NIES-2499</strain>
    </source>
</reference>
<comment type="caution">
    <text evidence="2">The sequence shown here is derived from an EMBL/GenBank/DDBJ whole genome shotgun (WGS) entry which is preliminary data.</text>
</comment>
<feature type="transmembrane region" description="Helical" evidence="1">
    <location>
        <begin position="106"/>
        <end position="124"/>
    </location>
</feature>
<dbReference type="EMBL" id="BEGY01000004">
    <property type="protein sequence ID" value="GAX73517.1"/>
    <property type="molecule type" value="Genomic_DNA"/>
</dbReference>
<name>A0A250WRP3_9CHLO</name>
<keyword evidence="3" id="KW-1185">Reference proteome</keyword>
<proteinExistence type="predicted"/>
<feature type="transmembrane region" description="Helical" evidence="1">
    <location>
        <begin position="155"/>
        <end position="183"/>
    </location>
</feature>
<evidence type="ECO:0000256" key="1">
    <source>
        <dbReference type="SAM" id="Phobius"/>
    </source>
</evidence>
<gene>
    <name evidence="2" type="ORF">CEUSTIGMA_g969.t1</name>
</gene>
<feature type="transmembrane region" description="Helical" evidence="1">
    <location>
        <begin position="74"/>
        <end position="94"/>
    </location>
</feature>
<accession>A0A250WRP3</accession>
<evidence type="ECO:0000313" key="2">
    <source>
        <dbReference type="EMBL" id="GAX73517.1"/>
    </source>
</evidence>
<dbReference type="STRING" id="1157962.A0A250WRP3"/>
<sequence>MGVQRSASSIFSTPQSFRPAGSPAGSFAHTPWWVCVLHDPYERINFWSHFLPGVAFSILSLCSFWGLIRGGNTLALFTTCATTTHLLSALTHVWPDDHALEKFDHVGIVGLIVGTPLTAAMAVGPGDDLGVMGAVTLALVAAAFMPPLFRTVTFVGLGAVLFFSYFYIVNLNFCIQVALYLMGAASFIRNSGHDRWPGWTDHHLLHYTVTAACMLHVYYIWAELKGAM</sequence>
<protein>
    <submittedName>
        <fullName evidence="2">Uncharacterized protein</fullName>
    </submittedName>
</protein>
<dbReference type="AlphaFoldDB" id="A0A250WRP3"/>
<evidence type="ECO:0000313" key="3">
    <source>
        <dbReference type="Proteomes" id="UP000232323"/>
    </source>
</evidence>
<keyword evidence="1" id="KW-0812">Transmembrane</keyword>
<keyword evidence="1" id="KW-1133">Transmembrane helix</keyword>
<dbReference type="OrthoDB" id="530204at2759"/>
<dbReference type="Proteomes" id="UP000232323">
    <property type="component" value="Unassembled WGS sequence"/>
</dbReference>
<feature type="transmembrane region" description="Helical" evidence="1">
    <location>
        <begin position="204"/>
        <end position="221"/>
    </location>
</feature>
<keyword evidence="1" id="KW-0472">Membrane</keyword>